<feature type="transmembrane region" description="Helical" evidence="7">
    <location>
        <begin position="313"/>
        <end position="340"/>
    </location>
</feature>
<dbReference type="GO" id="GO:0005886">
    <property type="term" value="C:plasma membrane"/>
    <property type="evidence" value="ECO:0007669"/>
    <property type="project" value="UniProtKB-SubCell"/>
</dbReference>
<proteinExistence type="predicted"/>
<protein>
    <submittedName>
        <fullName evidence="9">Dipeptide/tripeptide permease</fullName>
    </submittedName>
</protein>
<accession>A0A1T5AG82</accession>
<gene>
    <name evidence="9" type="ORF">SAMN05660349_00691</name>
</gene>
<dbReference type="Gene3D" id="1.20.1250.20">
    <property type="entry name" value="MFS general substrate transporter like domains"/>
    <property type="match status" value="2"/>
</dbReference>
<organism evidence="9 10">
    <name type="scientific">Parabacteroides chartae</name>
    <dbReference type="NCBI Taxonomy" id="1037355"/>
    <lineage>
        <taxon>Bacteria</taxon>
        <taxon>Pseudomonadati</taxon>
        <taxon>Bacteroidota</taxon>
        <taxon>Bacteroidia</taxon>
        <taxon>Bacteroidales</taxon>
        <taxon>Tannerellaceae</taxon>
        <taxon>Parabacteroides</taxon>
    </lineage>
</organism>
<dbReference type="InterPro" id="IPR020846">
    <property type="entry name" value="MFS_dom"/>
</dbReference>
<dbReference type="InterPro" id="IPR018456">
    <property type="entry name" value="PTR2_symporter_CS"/>
</dbReference>
<dbReference type="AlphaFoldDB" id="A0A1T5AG82"/>
<feature type="transmembrane region" description="Helical" evidence="7">
    <location>
        <begin position="29"/>
        <end position="46"/>
    </location>
</feature>
<keyword evidence="4 7" id="KW-0812">Transmembrane</keyword>
<dbReference type="GO" id="GO:0006857">
    <property type="term" value="P:oligopeptide transport"/>
    <property type="evidence" value="ECO:0007669"/>
    <property type="project" value="InterPro"/>
</dbReference>
<dbReference type="InterPro" id="IPR011701">
    <property type="entry name" value="MFS"/>
</dbReference>
<evidence type="ECO:0000313" key="10">
    <source>
        <dbReference type="Proteomes" id="UP000190852"/>
    </source>
</evidence>
<keyword evidence="5 7" id="KW-1133">Transmembrane helix</keyword>
<dbReference type="PROSITE" id="PS01023">
    <property type="entry name" value="PTR2_2"/>
    <property type="match status" value="1"/>
</dbReference>
<feature type="transmembrane region" description="Helical" evidence="7">
    <location>
        <begin position="58"/>
        <end position="80"/>
    </location>
</feature>
<evidence type="ECO:0000256" key="4">
    <source>
        <dbReference type="ARBA" id="ARBA00022692"/>
    </source>
</evidence>
<feature type="transmembrane region" description="Helical" evidence="7">
    <location>
        <begin position="174"/>
        <end position="196"/>
    </location>
</feature>
<dbReference type="GO" id="GO:0022857">
    <property type="term" value="F:transmembrane transporter activity"/>
    <property type="evidence" value="ECO:0007669"/>
    <property type="project" value="InterPro"/>
</dbReference>
<dbReference type="PROSITE" id="PS50850">
    <property type="entry name" value="MFS"/>
    <property type="match status" value="1"/>
</dbReference>
<evidence type="ECO:0000256" key="5">
    <source>
        <dbReference type="ARBA" id="ARBA00022989"/>
    </source>
</evidence>
<dbReference type="InterPro" id="IPR050171">
    <property type="entry name" value="MFS_Transporters"/>
</dbReference>
<dbReference type="InterPro" id="IPR036259">
    <property type="entry name" value="MFS_trans_sf"/>
</dbReference>
<evidence type="ECO:0000256" key="6">
    <source>
        <dbReference type="ARBA" id="ARBA00023136"/>
    </source>
</evidence>
<keyword evidence="2" id="KW-0813">Transport</keyword>
<dbReference type="Pfam" id="PF07690">
    <property type="entry name" value="MFS_1"/>
    <property type="match status" value="2"/>
</dbReference>
<keyword evidence="6 7" id="KW-0472">Membrane</keyword>
<dbReference type="PANTHER" id="PTHR23517:SF2">
    <property type="entry name" value="MULTIDRUG RESISTANCE PROTEIN MDTH"/>
    <property type="match status" value="1"/>
</dbReference>
<dbReference type="RefSeq" id="WP_139376559.1">
    <property type="nucleotide sequence ID" value="NZ_FUYQ01000003.1"/>
</dbReference>
<keyword evidence="3" id="KW-1003">Cell membrane</keyword>
<name>A0A1T5AG82_9BACT</name>
<dbReference type="PANTHER" id="PTHR23517">
    <property type="entry name" value="RESISTANCE PROTEIN MDTM, PUTATIVE-RELATED-RELATED"/>
    <property type="match status" value="1"/>
</dbReference>
<comment type="subcellular location">
    <subcellularLocation>
        <location evidence="1">Cell membrane</location>
        <topology evidence="1">Multi-pass membrane protein</topology>
    </subcellularLocation>
</comment>
<evidence type="ECO:0000313" key="9">
    <source>
        <dbReference type="EMBL" id="SKB33925.1"/>
    </source>
</evidence>
<keyword evidence="10" id="KW-1185">Reference proteome</keyword>
<evidence type="ECO:0000256" key="2">
    <source>
        <dbReference type="ARBA" id="ARBA00022448"/>
    </source>
</evidence>
<dbReference type="SUPFAM" id="SSF103473">
    <property type="entry name" value="MFS general substrate transporter"/>
    <property type="match status" value="1"/>
</dbReference>
<reference evidence="10" key="1">
    <citation type="submission" date="2017-02" db="EMBL/GenBank/DDBJ databases">
        <authorList>
            <person name="Varghese N."/>
            <person name="Submissions S."/>
        </authorList>
    </citation>
    <scope>NUCLEOTIDE SEQUENCE [LARGE SCALE GENOMIC DNA]</scope>
    <source>
        <strain evidence="10">DSM 24967</strain>
    </source>
</reference>
<sequence length="429" mass="47670">MQETKNTGGIRSFSRNFWTVILMELFERGSYYGVMSVLSVYLVLGIDQGGLGFSKESVGVIKSTITPLLYILPILSGAIADRYGYKKVLTFAFLVMSTGYFLTSLSTTYTFVFASLLLMVVGAGCFKPIISGTIARETNESNSTLGFGIFYWSINLGAFIFPLLLVPYLKAISWNYIFIMAAVGTGWLFFLNLFVYKEPARPAVAGKVSDMLKNVVLVLKDIRFMSMILIYSGFWILYFQMFDTVLWYLTEHVDVTPVNQVVNRFLGLFTENPDWKFDAEHVTVINAFAIISLQLVVSSIVKHTPALPTMITGLLIATAGMACLAISTSVWIFIAGIFIFSIGEMVAHPKFISYVGLIAPEDKKALYLGYSFLYGVIGSGIGGILGAKLYVHYVDELNQPDMLWLIFSGIGLVTIFGLMAYHKFLAPRK</sequence>
<evidence type="ECO:0000256" key="1">
    <source>
        <dbReference type="ARBA" id="ARBA00004651"/>
    </source>
</evidence>
<feature type="domain" description="Major facilitator superfamily (MFS) profile" evidence="8">
    <location>
        <begin position="17"/>
        <end position="429"/>
    </location>
</feature>
<feature type="transmembrane region" description="Helical" evidence="7">
    <location>
        <begin position="372"/>
        <end position="391"/>
    </location>
</feature>
<feature type="transmembrane region" description="Helical" evidence="7">
    <location>
        <begin position="100"/>
        <end position="126"/>
    </location>
</feature>
<feature type="transmembrane region" description="Helical" evidence="7">
    <location>
        <begin position="217"/>
        <end position="238"/>
    </location>
</feature>
<dbReference type="Proteomes" id="UP000190852">
    <property type="component" value="Unassembled WGS sequence"/>
</dbReference>
<feature type="transmembrane region" description="Helical" evidence="7">
    <location>
        <begin position="403"/>
        <end position="421"/>
    </location>
</feature>
<evidence type="ECO:0000256" key="7">
    <source>
        <dbReference type="SAM" id="Phobius"/>
    </source>
</evidence>
<feature type="transmembrane region" description="Helical" evidence="7">
    <location>
        <begin position="282"/>
        <end position="301"/>
    </location>
</feature>
<feature type="transmembrane region" description="Helical" evidence="7">
    <location>
        <begin position="147"/>
        <end position="168"/>
    </location>
</feature>
<evidence type="ECO:0000259" key="8">
    <source>
        <dbReference type="PROSITE" id="PS50850"/>
    </source>
</evidence>
<evidence type="ECO:0000256" key="3">
    <source>
        <dbReference type="ARBA" id="ARBA00022475"/>
    </source>
</evidence>
<dbReference type="EMBL" id="FUYQ01000003">
    <property type="protein sequence ID" value="SKB33925.1"/>
    <property type="molecule type" value="Genomic_DNA"/>
</dbReference>